<organism evidence="2 3">
    <name type="scientific">Halomonas hydrothermalis</name>
    <dbReference type="NCBI Taxonomy" id="115561"/>
    <lineage>
        <taxon>Bacteria</taxon>
        <taxon>Pseudomonadati</taxon>
        <taxon>Pseudomonadota</taxon>
        <taxon>Gammaproteobacteria</taxon>
        <taxon>Oceanospirillales</taxon>
        <taxon>Halomonadaceae</taxon>
        <taxon>Halomonas</taxon>
    </lineage>
</organism>
<dbReference type="EMBL" id="AP022843">
    <property type="protein sequence ID" value="BCB08041.1"/>
    <property type="molecule type" value="Genomic_DNA"/>
</dbReference>
<evidence type="ECO:0000313" key="3">
    <source>
        <dbReference type="Proteomes" id="UP000502259"/>
    </source>
</evidence>
<gene>
    <name evidence="2" type="ORF">HHSLTHF2_19310</name>
</gene>
<evidence type="ECO:0000313" key="2">
    <source>
        <dbReference type="EMBL" id="BCB08041.1"/>
    </source>
</evidence>
<dbReference type="Proteomes" id="UP000502259">
    <property type="component" value="Chromosome"/>
</dbReference>
<feature type="region of interest" description="Disordered" evidence="1">
    <location>
        <begin position="1"/>
        <end position="20"/>
    </location>
</feature>
<keyword evidence="3" id="KW-1185">Reference proteome</keyword>
<reference evidence="2 3" key="1">
    <citation type="submission" date="2020-03" db="EMBL/GenBank/DDBJ databases">
        <title>Complete Genome Sequence of Halomonas hydrothermalis Strain Slthf2, Halophilic Bacterium Isolated from Deep-Sea Hydrothermal-Vent Environments.</title>
        <authorList>
            <person name="Takeyama N."/>
            <person name="Huang M."/>
            <person name="Sato K."/>
            <person name="Galipon J."/>
            <person name="Arakawa K."/>
        </authorList>
    </citation>
    <scope>NUCLEOTIDE SEQUENCE [LARGE SCALE GENOMIC DNA]</scope>
    <source>
        <strain evidence="2 3">Slthf2</strain>
    </source>
</reference>
<evidence type="ECO:0000256" key="1">
    <source>
        <dbReference type="SAM" id="MobiDB-lite"/>
    </source>
</evidence>
<accession>A0A6F8U4H3</accession>
<proteinExistence type="predicted"/>
<protein>
    <submittedName>
        <fullName evidence="2">Uncharacterized protein</fullName>
    </submittedName>
</protein>
<name>A0A6F8U4H3_9GAMM</name>
<sequence>MANDGKPNANTNDIEQEPEYLELPALVTRETGEKRYGTGWLDIMDLIPSSLLSKGSTLIEYLKRNLLRR</sequence>
<dbReference type="AlphaFoldDB" id="A0A6F8U4H3"/>